<reference evidence="2 3" key="1">
    <citation type="journal article" date="2015" name="Genome Announc.">
        <title>Complete Genome Sequencing of Protease-Producing Novel Arthrobacter sp. Strain IHBB 11108 Using PacBio Single-Molecule Real-Time Sequencing Technology.</title>
        <authorList>
            <person name="Kiran S."/>
            <person name="Swarnkar M.K."/>
            <person name="Pal M."/>
            <person name="Thakur R."/>
            <person name="Tewari R."/>
            <person name="Singh A.K."/>
            <person name="Gulati A."/>
        </authorList>
    </citation>
    <scope>NUCLEOTIDE SEQUENCE [LARGE SCALE GENOMIC DNA]</scope>
    <source>
        <strain evidence="2 3">IHBB 11108</strain>
    </source>
</reference>
<name>A0A0D4C207_9MICC</name>
<organism evidence="2 3">
    <name type="scientific">Psychromicrobium lacuslunae</name>
    <dbReference type="NCBI Taxonomy" id="1618207"/>
    <lineage>
        <taxon>Bacteria</taxon>
        <taxon>Bacillati</taxon>
        <taxon>Actinomycetota</taxon>
        <taxon>Actinomycetes</taxon>
        <taxon>Micrococcales</taxon>
        <taxon>Micrococcaceae</taxon>
        <taxon>Psychromicrobium</taxon>
    </lineage>
</organism>
<protein>
    <submittedName>
        <fullName evidence="2">Esterase</fullName>
    </submittedName>
</protein>
<dbReference type="Proteomes" id="UP000061839">
    <property type="component" value="Chromosome"/>
</dbReference>
<dbReference type="InterPro" id="IPR029058">
    <property type="entry name" value="AB_hydrolase_fold"/>
</dbReference>
<dbReference type="InterPro" id="IPR052897">
    <property type="entry name" value="Sec-Metab_Biosynth_Hydrolase"/>
</dbReference>
<evidence type="ECO:0000313" key="3">
    <source>
        <dbReference type="Proteomes" id="UP000061839"/>
    </source>
</evidence>
<dbReference type="PANTHER" id="PTHR37017">
    <property type="entry name" value="AB HYDROLASE-1 DOMAIN-CONTAINING PROTEIN-RELATED"/>
    <property type="match status" value="1"/>
</dbReference>
<dbReference type="GO" id="GO:0003824">
    <property type="term" value="F:catalytic activity"/>
    <property type="evidence" value="ECO:0007669"/>
    <property type="project" value="UniProtKB-ARBA"/>
</dbReference>
<dbReference type="RefSeq" id="WP_045076598.1">
    <property type="nucleotide sequence ID" value="NZ_CP011005.1"/>
</dbReference>
<evidence type="ECO:0000259" key="1">
    <source>
        <dbReference type="Pfam" id="PF12697"/>
    </source>
</evidence>
<proteinExistence type="predicted"/>
<dbReference type="AlphaFoldDB" id="A0A0D4C207"/>
<dbReference type="PATRIC" id="fig|1618207.4.peg.3402"/>
<dbReference type="KEGG" id="ari:UM93_16745"/>
<dbReference type="HOGENOM" id="CLU_046066_3_2_11"/>
<feature type="domain" description="AB hydrolase-1" evidence="1">
    <location>
        <begin position="3"/>
        <end position="222"/>
    </location>
</feature>
<dbReference type="OrthoDB" id="9773549at2"/>
<sequence>MDIILVPGFWLQGSSWDNTTPALIDAGHTVHPVTPPGLESIEAKRAGIGLRDHVDAVLRLLDSLPAGAVLVGHSGGGAVIHAVADARPEKVIRGIYVDSGPLGAGGSINDELPVVNGEIPLPDWSVFEEPDLRDLNDELKAHFRQVSIPEPVGVAQDKQVLHDERRYQVPSSVICCEFSAADAQRWMDGGEPMMAELAKMTDLELLDLPTGHWPQLTRPKELGELLLQLVERR</sequence>
<gene>
    <name evidence="2" type="ORF">UM93_16745</name>
</gene>
<dbReference type="InterPro" id="IPR000073">
    <property type="entry name" value="AB_hydrolase_1"/>
</dbReference>
<evidence type="ECO:0000313" key="2">
    <source>
        <dbReference type="EMBL" id="AJT42707.1"/>
    </source>
</evidence>
<dbReference type="PANTHER" id="PTHR37017:SF11">
    <property type="entry name" value="ESTERASE_LIPASE_THIOESTERASE DOMAIN-CONTAINING PROTEIN"/>
    <property type="match status" value="1"/>
</dbReference>
<dbReference type="SUPFAM" id="SSF53474">
    <property type="entry name" value="alpha/beta-Hydrolases"/>
    <property type="match status" value="1"/>
</dbReference>
<dbReference type="STRING" id="1618207.UM93_16745"/>
<dbReference type="Gene3D" id="3.40.50.1820">
    <property type="entry name" value="alpha/beta hydrolase"/>
    <property type="match status" value="1"/>
</dbReference>
<keyword evidence="3" id="KW-1185">Reference proteome</keyword>
<dbReference type="EMBL" id="CP011005">
    <property type="protein sequence ID" value="AJT42707.1"/>
    <property type="molecule type" value="Genomic_DNA"/>
</dbReference>
<dbReference type="Pfam" id="PF12697">
    <property type="entry name" value="Abhydrolase_6"/>
    <property type="match status" value="1"/>
</dbReference>
<accession>A0A0D4C207</accession>